<dbReference type="Pfam" id="PF02368">
    <property type="entry name" value="Big_2"/>
    <property type="match status" value="1"/>
</dbReference>
<accession>A0A9D1LJ68</accession>
<dbReference type="AlphaFoldDB" id="A0A9D1LJ68"/>
<dbReference type="EMBL" id="DVMT01000053">
    <property type="protein sequence ID" value="HIU40676.1"/>
    <property type="molecule type" value="Genomic_DNA"/>
</dbReference>
<organism evidence="3 4">
    <name type="scientific">Candidatus Aphodocola excrementigallinarum</name>
    <dbReference type="NCBI Taxonomy" id="2840670"/>
    <lineage>
        <taxon>Bacteria</taxon>
        <taxon>Bacillati</taxon>
        <taxon>Bacillota</taxon>
        <taxon>Bacilli</taxon>
        <taxon>Candidatus Aphodocola</taxon>
    </lineage>
</organism>
<keyword evidence="1" id="KW-1133">Transmembrane helix</keyword>
<dbReference type="Gene3D" id="2.60.40.1080">
    <property type="match status" value="1"/>
</dbReference>
<feature type="domain" description="BIG2" evidence="2">
    <location>
        <begin position="80"/>
        <end position="157"/>
    </location>
</feature>
<evidence type="ECO:0000259" key="2">
    <source>
        <dbReference type="SMART" id="SM00635"/>
    </source>
</evidence>
<dbReference type="InterPro" id="IPR008964">
    <property type="entry name" value="Invasin/intimin_cell_adhesion"/>
</dbReference>
<keyword evidence="1" id="KW-0812">Transmembrane</keyword>
<keyword evidence="1" id="KW-0472">Membrane</keyword>
<evidence type="ECO:0000313" key="3">
    <source>
        <dbReference type="EMBL" id="HIU40676.1"/>
    </source>
</evidence>
<dbReference type="Proteomes" id="UP000824074">
    <property type="component" value="Unassembled WGS sequence"/>
</dbReference>
<dbReference type="InterPro" id="IPR003343">
    <property type="entry name" value="Big_2"/>
</dbReference>
<comment type="caution">
    <text evidence="3">The sequence shown here is derived from an EMBL/GenBank/DDBJ whole genome shotgun (WGS) entry which is preliminary data.</text>
</comment>
<name>A0A9D1LJ68_9FIRM</name>
<gene>
    <name evidence="3" type="ORF">IAB68_05190</name>
</gene>
<proteinExistence type="predicted"/>
<evidence type="ECO:0000256" key="1">
    <source>
        <dbReference type="SAM" id="Phobius"/>
    </source>
</evidence>
<evidence type="ECO:0000313" key="4">
    <source>
        <dbReference type="Proteomes" id="UP000824074"/>
    </source>
</evidence>
<feature type="transmembrane region" description="Helical" evidence="1">
    <location>
        <begin position="36"/>
        <end position="61"/>
    </location>
</feature>
<dbReference type="SMART" id="SM00635">
    <property type="entry name" value="BID_2"/>
    <property type="match status" value="1"/>
</dbReference>
<sequence>MKKIKKDIIEYLGFEEDEKPKVGRPRLADSKTKKRSLIIASFSFMFVILLLIFGYGTLFGFRSLNLKASITNNEPKEQVLVEEINPLTKNITLKVDTARKVYLTVLPANASNKEIEYESLNPSIASVDKDGKVVGLKQGEAKIVATTTDGSNLSATFNITVIKNAEGYCSFTSLSKTSSGVSYVTNCKNATIKEIQYKIADGSYEKLLTKKSSDEVKFSDEQLKKDITFKIVYYPNNSKITDYSTKTIKVQKKTTKAPTGSCFLDIKEVNSNSAKYDITCKNASVNEIAYKIGNGSYIGLDPSSLADTIIFEESDVTRVIYFNVSYTIDGTNKVNTITKNSVIEKGRSQ</sequence>
<dbReference type="SUPFAM" id="SSF49373">
    <property type="entry name" value="Invasin/intimin cell-adhesion fragments"/>
    <property type="match status" value="1"/>
</dbReference>
<reference evidence="3" key="1">
    <citation type="submission" date="2020-10" db="EMBL/GenBank/DDBJ databases">
        <authorList>
            <person name="Gilroy R."/>
        </authorList>
    </citation>
    <scope>NUCLEOTIDE SEQUENCE</scope>
    <source>
        <strain evidence="3">CHK193-30670</strain>
    </source>
</reference>
<reference evidence="3" key="2">
    <citation type="journal article" date="2021" name="PeerJ">
        <title>Extensive microbial diversity within the chicken gut microbiome revealed by metagenomics and culture.</title>
        <authorList>
            <person name="Gilroy R."/>
            <person name="Ravi A."/>
            <person name="Getino M."/>
            <person name="Pursley I."/>
            <person name="Horton D.L."/>
            <person name="Alikhan N.F."/>
            <person name="Baker D."/>
            <person name="Gharbi K."/>
            <person name="Hall N."/>
            <person name="Watson M."/>
            <person name="Adriaenssens E.M."/>
            <person name="Foster-Nyarko E."/>
            <person name="Jarju S."/>
            <person name="Secka A."/>
            <person name="Antonio M."/>
            <person name="Oren A."/>
            <person name="Chaudhuri R.R."/>
            <person name="La Ragione R."/>
            <person name="Hildebrand F."/>
            <person name="Pallen M.J."/>
        </authorList>
    </citation>
    <scope>NUCLEOTIDE SEQUENCE</scope>
    <source>
        <strain evidence="3">CHK193-30670</strain>
    </source>
</reference>
<protein>
    <submittedName>
        <fullName evidence="3">Ig domain-containing protein</fullName>
    </submittedName>
</protein>